<comment type="subcellular location">
    <subcellularLocation>
        <location evidence="4">Secreted</location>
        <location evidence="4">Extracellular space</location>
        <location evidence="4">Apoplast</location>
    </subcellularLocation>
</comment>
<evidence type="ECO:0000256" key="1">
    <source>
        <dbReference type="ARBA" id="ARBA00010746"/>
    </source>
</evidence>
<dbReference type="GO" id="GO:0048046">
    <property type="term" value="C:apoplast"/>
    <property type="evidence" value="ECO:0007669"/>
    <property type="project" value="UniProtKB-SubCell"/>
</dbReference>
<dbReference type="Pfam" id="PF03018">
    <property type="entry name" value="Dirigent"/>
    <property type="match status" value="1"/>
</dbReference>
<evidence type="ECO:0000256" key="3">
    <source>
        <dbReference type="ARBA" id="ARBA00022525"/>
    </source>
</evidence>
<proteinExistence type="inferred from homology"/>
<keyword evidence="3 4" id="KW-0964">Secreted</keyword>
<comment type="function">
    <text evidence="4">Dirigent proteins impart stereoselectivity on the phenoxy radical-coupling reaction, yielding optically active lignans from two molecules of coniferyl alcohol in the biosynthesis of lignans, flavonolignans, and alkaloids and thus plays a central role in plant secondary metabolism.</text>
</comment>
<sequence>MYVSQKTPTHHLQLSFSTNLVRETEKKMANVSTIPSFRSGLLVVSLLFSTCFLASVAGPDENPGAFGRTLDRKLMGLKKEKLSHFRFYWHDVQSGKNPSSIMVVPPVNNSQTNFGQVNMIDNPLTLGPEIGSKMVGRAQGFYALADQGQTGLLMAQNLAFMEGKYNGSTITVLGRNPIFNQVREMPIVGGSGVFRFARGYVQAHTHTLDIKTKDATVEYNVYVLHY</sequence>
<keyword evidence="5" id="KW-1185">Reference proteome</keyword>
<comment type="similarity">
    <text evidence="1 4">Belongs to the plant dirigent protein family.</text>
</comment>
<dbReference type="InterPro" id="IPR004265">
    <property type="entry name" value="Dirigent"/>
</dbReference>
<evidence type="ECO:0000256" key="2">
    <source>
        <dbReference type="ARBA" id="ARBA00011738"/>
    </source>
</evidence>
<gene>
    <name evidence="6" type="primary">LOC116211884</name>
</gene>
<dbReference type="RefSeq" id="XP_031402276.1">
    <property type="nucleotide sequence ID" value="XM_031546416.1"/>
</dbReference>
<reference evidence="6" key="2">
    <citation type="submission" date="2025-08" db="UniProtKB">
        <authorList>
            <consortium name="RefSeq"/>
        </authorList>
    </citation>
    <scope>IDENTIFICATION</scope>
    <source>
        <tissue evidence="6">Leaf</tissue>
    </source>
</reference>
<protein>
    <recommendedName>
        <fullName evidence="4">Dirigent protein</fullName>
    </recommendedName>
</protein>
<reference evidence="5" key="1">
    <citation type="journal article" date="2020" name="Plant Biotechnol. J.">
        <title>The pomegranate (Punica granatum L.) draft genome dissects genetic divergence between soft- and hard-seeded cultivars.</title>
        <authorList>
            <person name="Luo X."/>
            <person name="Li H."/>
            <person name="Wu Z."/>
            <person name="Yao W."/>
            <person name="Zhao P."/>
            <person name="Cao D."/>
            <person name="Yu H."/>
            <person name="Li K."/>
            <person name="Poudel K."/>
            <person name="Zhao D."/>
            <person name="Zhang F."/>
            <person name="Xia X."/>
            <person name="Chen L."/>
            <person name="Wang Q."/>
            <person name="Jing D."/>
            <person name="Cao S."/>
        </authorList>
    </citation>
    <scope>NUCLEOTIDE SEQUENCE [LARGE SCALE GENOMIC DNA]</scope>
    <source>
        <strain evidence="5">cv. Tunisia</strain>
    </source>
</reference>
<dbReference type="Gene3D" id="2.40.480.10">
    <property type="entry name" value="Allene oxide cyclase-like"/>
    <property type="match status" value="1"/>
</dbReference>
<comment type="subunit">
    <text evidence="2 4">Homodimer.</text>
</comment>
<dbReference type="PANTHER" id="PTHR21495">
    <property type="entry name" value="NUCLEOPORIN-RELATED"/>
    <property type="match status" value="1"/>
</dbReference>
<evidence type="ECO:0000313" key="6">
    <source>
        <dbReference type="RefSeq" id="XP_031402276.1"/>
    </source>
</evidence>
<dbReference type="Proteomes" id="UP000515151">
    <property type="component" value="Chromosome 6"/>
</dbReference>
<dbReference type="GO" id="GO:0009699">
    <property type="term" value="P:phenylpropanoid biosynthetic process"/>
    <property type="evidence" value="ECO:0007669"/>
    <property type="project" value="UniProtKB-ARBA"/>
</dbReference>
<dbReference type="AlphaFoldDB" id="A0A6P8EAD6"/>
<keyword evidence="4" id="KW-0052">Apoplast</keyword>
<dbReference type="InterPro" id="IPR044859">
    <property type="entry name" value="Allene_oxi_cyc_Dirigent"/>
</dbReference>
<evidence type="ECO:0000256" key="4">
    <source>
        <dbReference type="RuleBase" id="RU363099"/>
    </source>
</evidence>
<dbReference type="GeneID" id="116211884"/>
<dbReference type="OrthoDB" id="1864232at2759"/>
<accession>A0A6P8EAD6</accession>
<organism evidence="5 6">
    <name type="scientific">Punica granatum</name>
    <name type="common">Pomegranate</name>
    <dbReference type="NCBI Taxonomy" id="22663"/>
    <lineage>
        <taxon>Eukaryota</taxon>
        <taxon>Viridiplantae</taxon>
        <taxon>Streptophyta</taxon>
        <taxon>Embryophyta</taxon>
        <taxon>Tracheophyta</taxon>
        <taxon>Spermatophyta</taxon>
        <taxon>Magnoliopsida</taxon>
        <taxon>eudicotyledons</taxon>
        <taxon>Gunneridae</taxon>
        <taxon>Pentapetalae</taxon>
        <taxon>rosids</taxon>
        <taxon>malvids</taxon>
        <taxon>Myrtales</taxon>
        <taxon>Lythraceae</taxon>
        <taxon>Punica</taxon>
    </lineage>
</organism>
<evidence type="ECO:0000313" key="5">
    <source>
        <dbReference type="Proteomes" id="UP000515151"/>
    </source>
</evidence>
<name>A0A6P8EAD6_PUNGR</name>